<dbReference type="Pfam" id="PF03133">
    <property type="entry name" value="TTL"/>
    <property type="match status" value="1"/>
</dbReference>
<dbReference type="InterPro" id="IPR004344">
    <property type="entry name" value="TTL/TTLL_fam"/>
</dbReference>
<dbReference type="PANTHER" id="PTHR47551:SF1">
    <property type="entry name" value="TUBULIN--TYROSINE LIGASE PBY1-RELATED"/>
    <property type="match status" value="1"/>
</dbReference>
<dbReference type="SUPFAM" id="SSF56059">
    <property type="entry name" value="Glutathione synthetase ATP-binding domain-like"/>
    <property type="match status" value="1"/>
</dbReference>
<feature type="region of interest" description="Disordered" evidence="1">
    <location>
        <begin position="184"/>
        <end position="208"/>
    </location>
</feature>
<dbReference type="PROSITE" id="PS51221">
    <property type="entry name" value="TTL"/>
    <property type="match status" value="1"/>
</dbReference>
<protein>
    <submittedName>
        <fullName evidence="2">TTL-domain-containing protein</fullName>
    </submittedName>
</protein>
<dbReference type="AlphaFoldDB" id="A0A9P4SIJ8"/>
<feature type="compositionally biased region" description="Acidic residues" evidence="1">
    <location>
        <begin position="184"/>
        <end position="199"/>
    </location>
</feature>
<dbReference type="InterPro" id="IPR027746">
    <property type="entry name" value="TTL"/>
</dbReference>
<gene>
    <name evidence="2" type="ORF">M501DRAFT_1006127</name>
</gene>
<reference evidence="2" key="1">
    <citation type="journal article" date="2020" name="Stud. Mycol.">
        <title>101 Dothideomycetes genomes: a test case for predicting lifestyles and emergence of pathogens.</title>
        <authorList>
            <person name="Haridas S."/>
            <person name="Albert R."/>
            <person name="Binder M."/>
            <person name="Bloem J."/>
            <person name="Labutti K."/>
            <person name="Salamov A."/>
            <person name="Andreopoulos B."/>
            <person name="Baker S."/>
            <person name="Barry K."/>
            <person name="Bills G."/>
            <person name="Bluhm B."/>
            <person name="Cannon C."/>
            <person name="Castanera R."/>
            <person name="Culley D."/>
            <person name="Daum C."/>
            <person name="Ezra D."/>
            <person name="Gonzalez J."/>
            <person name="Henrissat B."/>
            <person name="Kuo A."/>
            <person name="Liang C."/>
            <person name="Lipzen A."/>
            <person name="Lutzoni F."/>
            <person name="Magnuson J."/>
            <person name="Mondo S."/>
            <person name="Nolan M."/>
            <person name="Ohm R."/>
            <person name="Pangilinan J."/>
            <person name="Park H.-J."/>
            <person name="Ramirez L."/>
            <person name="Alfaro M."/>
            <person name="Sun H."/>
            <person name="Tritt A."/>
            <person name="Yoshinaga Y."/>
            <person name="Zwiers L.-H."/>
            <person name="Turgeon B."/>
            <person name="Goodwin S."/>
            <person name="Spatafora J."/>
            <person name="Crous P."/>
            <person name="Grigoriev I."/>
        </authorList>
    </citation>
    <scope>NUCLEOTIDE SEQUENCE</scope>
    <source>
        <strain evidence="2">CBS 101060</strain>
    </source>
</reference>
<dbReference type="PANTHER" id="PTHR47551">
    <property type="entry name" value="TUBULIN--TYROSINE LIGASE PBY1-RELATED"/>
    <property type="match status" value="1"/>
</dbReference>
<dbReference type="Proteomes" id="UP000799429">
    <property type="component" value="Unassembled WGS sequence"/>
</dbReference>
<name>A0A9P4SIJ8_9PEZI</name>
<dbReference type="GO" id="GO:0000932">
    <property type="term" value="C:P-body"/>
    <property type="evidence" value="ECO:0007669"/>
    <property type="project" value="TreeGrafter"/>
</dbReference>
<evidence type="ECO:0000313" key="2">
    <source>
        <dbReference type="EMBL" id="KAF2843606.1"/>
    </source>
</evidence>
<accession>A0A9P4SIJ8</accession>
<organism evidence="2 3">
    <name type="scientific">Patellaria atrata CBS 101060</name>
    <dbReference type="NCBI Taxonomy" id="1346257"/>
    <lineage>
        <taxon>Eukaryota</taxon>
        <taxon>Fungi</taxon>
        <taxon>Dikarya</taxon>
        <taxon>Ascomycota</taxon>
        <taxon>Pezizomycotina</taxon>
        <taxon>Dothideomycetes</taxon>
        <taxon>Dothideomycetes incertae sedis</taxon>
        <taxon>Patellariales</taxon>
        <taxon>Patellariaceae</taxon>
        <taxon>Patellaria</taxon>
    </lineage>
</organism>
<dbReference type="EMBL" id="MU006089">
    <property type="protein sequence ID" value="KAF2843606.1"/>
    <property type="molecule type" value="Genomic_DNA"/>
</dbReference>
<sequence>MSTVGNTEIYALIDYEDTYVQPLIKVALDSRMPPSSIKYISSISELPSENSPLLQIRAYESLDFELALKSDSALINAYIIRKALIRKHFLSTAVSNWITKHPTSLLRNHVKPAVEFELDYAEFLDDALLEAYELRASFEKNETLAPEDRGWWILKPSMSDRGQGIRLFSTEQELTSIFESWEAECPDSDEELQTSDTEPEGPIQTPKKDQGDYIITSHLRHFIAQPYIHPPLLFPSLHRKFHIRTYVLAVGALRVYVHKPMLALFSTAPYVPPSSSPSTLPAHLTNTCLQTPAREGTVQDFWCLPSTLPPLPSNPDTDTDTDWKTPVFDTICTITSSLFEAVARTASVHFQPLPSAFEVFGLDFLLDDAANPWLLEVNAFPDFARTGEGLKDVVGGLWEDVVEVGVLPYFGMGGRKAGTERMRLVLDLGRNEDAVKELIYLNR</sequence>
<dbReference type="Gene3D" id="3.30.470.20">
    <property type="entry name" value="ATP-grasp fold, B domain"/>
    <property type="match status" value="1"/>
</dbReference>
<evidence type="ECO:0000313" key="3">
    <source>
        <dbReference type="Proteomes" id="UP000799429"/>
    </source>
</evidence>
<keyword evidence="3" id="KW-1185">Reference proteome</keyword>
<comment type="caution">
    <text evidence="2">The sequence shown here is derived from an EMBL/GenBank/DDBJ whole genome shotgun (WGS) entry which is preliminary data.</text>
</comment>
<proteinExistence type="predicted"/>
<dbReference type="OrthoDB" id="202825at2759"/>
<evidence type="ECO:0000256" key="1">
    <source>
        <dbReference type="SAM" id="MobiDB-lite"/>
    </source>
</evidence>